<keyword evidence="2" id="KW-1185">Reference proteome</keyword>
<dbReference type="EMBL" id="CADEHS020000657">
    <property type="protein sequence ID" value="CAG9957189.1"/>
    <property type="molecule type" value="Genomic_DNA"/>
</dbReference>
<proteinExistence type="predicted"/>
<reference evidence="1" key="1">
    <citation type="submission" date="2020-04" db="EMBL/GenBank/DDBJ databases">
        <authorList>
            <person name="Broberg M."/>
        </authorList>
    </citation>
    <scope>NUCLEOTIDE SEQUENCE</scope>
</reference>
<evidence type="ECO:0000313" key="2">
    <source>
        <dbReference type="Proteomes" id="UP000836387"/>
    </source>
</evidence>
<feature type="non-terminal residue" evidence="1">
    <location>
        <position position="1"/>
    </location>
</feature>
<reference evidence="1" key="2">
    <citation type="submission" date="2021-10" db="EMBL/GenBank/DDBJ databases">
        <authorList>
            <person name="Piombo E."/>
        </authorList>
    </citation>
    <scope>NUCLEOTIDE SEQUENCE</scope>
</reference>
<sequence length="235" mass="26860">DSFSLFDNRIRPSTSTSSSLLSTPARLVCSPSSARDLLFPARITPGYPDFRVNFIYYITITDLFSLLTPVGPKMGMKAPIRTMNGDRMVPKSLLVRTTLRMEAGLRILLQSNAPHQTTTHAPLLLILFKRDRLCSDSAEPSLTLQAHFLYIVLCVRLQQDLHSRKDLQRYQREQHALAGVLLISGIITSWLGRQPRRDNLKRCTKFHPHIILMIIWNLDSRGIKYFESCSSFYPQ</sequence>
<evidence type="ECO:0000313" key="1">
    <source>
        <dbReference type="EMBL" id="CAG9957189.1"/>
    </source>
</evidence>
<protein>
    <submittedName>
        <fullName evidence="1">Uncharacterized protein</fullName>
    </submittedName>
</protein>
<comment type="caution">
    <text evidence="1">The sequence shown here is derived from an EMBL/GenBank/DDBJ whole genome shotgun (WGS) entry which is preliminary data.</text>
</comment>
<dbReference type="Proteomes" id="UP000836387">
    <property type="component" value="Unassembled WGS sequence"/>
</dbReference>
<accession>A0ACA9UVZ5</accession>
<name>A0ACA9UVZ5_BIOOC</name>
<gene>
    <name evidence="1" type="ORF">CRV2_00020023</name>
</gene>
<organism evidence="1 2">
    <name type="scientific">Clonostachys rosea f. rosea IK726</name>
    <dbReference type="NCBI Taxonomy" id="1349383"/>
    <lineage>
        <taxon>Eukaryota</taxon>
        <taxon>Fungi</taxon>
        <taxon>Dikarya</taxon>
        <taxon>Ascomycota</taxon>
        <taxon>Pezizomycotina</taxon>
        <taxon>Sordariomycetes</taxon>
        <taxon>Hypocreomycetidae</taxon>
        <taxon>Hypocreales</taxon>
        <taxon>Bionectriaceae</taxon>
        <taxon>Clonostachys</taxon>
    </lineage>
</organism>